<evidence type="ECO:0000313" key="1">
    <source>
        <dbReference type="EMBL" id="GAB0180873.1"/>
    </source>
</evidence>
<accession>A0ABC9W5T3</accession>
<dbReference type="PANTHER" id="PTHR33332">
    <property type="entry name" value="REVERSE TRANSCRIPTASE DOMAIN-CONTAINING PROTEIN"/>
    <property type="match status" value="1"/>
</dbReference>
<proteinExistence type="predicted"/>
<keyword evidence="1" id="KW-0649">Protein kinase inhibitor</keyword>
<keyword evidence="2" id="KW-1185">Reference proteome</keyword>
<dbReference type="GO" id="GO:0004860">
    <property type="term" value="F:protein kinase inhibitor activity"/>
    <property type="evidence" value="ECO:0007669"/>
    <property type="project" value="UniProtKB-KW"/>
</dbReference>
<organism evidence="1 2">
    <name type="scientific">Grus japonensis</name>
    <name type="common">Japanese crane</name>
    <name type="synonym">Red-crowned crane</name>
    <dbReference type="NCBI Taxonomy" id="30415"/>
    <lineage>
        <taxon>Eukaryota</taxon>
        <taxon>Metazoa</taxon>
        <taxon>Chordata</taxon>
        <taxon>Craniata</taxon>
        <taxon>Vertebrata</taxon>
        <taxon>Euteleostomi</taxon>
        <taxon>Archelosauria</taxon>
        <taxon>Archosauria</taxon>
        <taxon>Dinosauria</taxon>
        <taxon>Saurischia</taxon>
        <taxon>Theropoda</taxon>
        <taxon>Coelurosauria</taxon>
        <taxon>Aves</taxon>
        <taxon>Neognathae</taxon>
        <taxon>Neoaves</taxon>
        <taxon>Gruiformes</taxon>
        <taxon>Gruidae</taxon>
        <taxon>Grus</taxon>
    </lineage>
</organism>
<reference evidence="1 2" key="1">
    <citation type="submission" date="2024-06" db="EMBL/GenBank/DDBJ databases">
        <title>The draft genome of Grus japonensis, version 3.</title>
        <authorList>
            <person name="Nabeshima K."/>
            <person name="Suzuki S."/>
            <person name="Onuma M."/>
        </authorList>
    </citation>
    <scope>NUCLEOTIDE SEQUENCE [LARGE SCALE GENOMIC DNA]</scope>
    <source>
        <strain evidence="1 2">451A</strain>
    </source>
</reference>
<gene>
    <name evidence="1" type="ORF">GRJ2_000552600</name>
</gene>
<sequence length="154" mass="16801">MGSSEGWWVAVTESRECGGAMETDASCHSHLASGEIHMGKEQERGIECTLSESADDAKLSDVVDTLEGRDAMQRDLDGLEEWACANLMKFNKAKCKVLHSGWGNSWYQYRLGDKGIESSPAEKDLGVLVDKNIGHDSAMCTFSPESQPCPGLQE</sequence>
<name>A0ABC9W5T3_GRUJA</name>
<dbReference type="Proteomes" id="UP001623348">
    <property type="component" value="Unassembled WGS sequence"/>
</dbReference>
<dbReference type="EMBL" id="BAAFJT010000001">
    <property type="protein sequence ID" value="GAB0180873.1"/>
    <property type="molecule type" value="Genomic_DNA"/>
</dbReference>
<evidence type="ECO:0000313" key="2">
    <source>
        <dbReference type="Proteomes" id="UP001623348"/>
    </source>
</evidence>
<dbReference type="AlphaFoldDB" id="A0ABC9W5T3"/>
<comment type="caution">
    <text evidence="1">The sequence shown here is derived from an EMBL/GenBank/DDBJ whole genome shotgun (WGS) entry which is preliminary data.</text>
</comment>
<protein>
    <submittedName>
        <fullName evidence="1">cAMP-dependent protein kinase inhibitor alpha</fullName>
    </submittedName>
</protein>